<evidence type="ECO:0000256" key="14">
    <source>
        <dbReference type="ARBA" id="ARBA00033155"/>
    </source>
</evidence>
<dbReference type="GO" id="GO:0006422">
    <property type="term" value="P:aspartyl-tRNA aminoacylation"/>
    <property type="evidence" value="ECO:0007669"/>
    <property type="project" value="InterPro"/>
</dbReference>
<evidence type="ECO:0000256" key="13">
    <source>
        <dbReference type="ARBA" id="ARBA00023146"/>
    </source>
</evidence>
<dbReference type="Pfam" id="PF00152">
    <property type="entry name" value="tRNA-synt_2"/>
    <property type="match status" value="1"/>
</dbReference>
<dbReference type="GO" id="GO:0017101">
    <property type="term" value="C:aminoacyl-tRNA synthetase multienzyme complex"/>
    <property type="evidence" value="ECO:0007669"/>
    <property type="project" value="TreeGrafter"/>
</dbReference>
<dbReference type="Pfam" id="PF01336">
    <property type="entry name" value="tRNA_anti-codon"/>
    <property type="match status" value="1"/>
</dbReference>
<dbReference type="EC" id="6.1.1.12" evidence="4"/>
<dbReference type="GO" id="GO:0003723">
    <property type="term" value="F:RNA binding"/>
    <property type="evidence" value="ECO:0007669"/>
    <property type="project" value="TreeGrafter"/>
</dbReference>
<reference evidence="19" key="1">
    <citation type="submission" date="2025-08" db="UniProtKB">
        <authorList>
            <consortium name="RefSeq"/>
        </authorList>
    </citation>
    <scope>IDENTIFICATION</scope>
    <source>
        <tissue evidence="19">Blood</tissue>
    </source>
</reference>
<name>A0A6P6GYF4_PUMCO</name>
<dbReference type="SUPFAM" id="SSF55681">
    <property type="entry name" value="Class II aaRS and biotin synthetases"/>
    <property type="match status" value="1"/>
</dbReference>
<comment type="subunit">
    <text evidence="15">Homodimer. Part of a multisubunit complex that groups tRNA ligases for Arg (RARS1), Asp (DARS1), Gln (QARS1), Ile (IARS1), Leu (LARS1), Lys (KARS1), Met (MARS1) the bifunctional ligase for Glu and Pro (EPRS1) and the auxiliary subunits AIMP1/p43, AIMP2/p38 and EEF1E1/p18.</text>
</comment>
<evidence type="ECO:0000256" key="16">
    <source>
        <dbReference type="ARBA" id="ARBA00047904"/>
    </source>
</evidence>
<dbReference type="PANTHER" id="PTHR43450:SF1">
    <property type="entry name" value="ASPARTATE--TRNA LIGASE, CYTOPLASMIC"/>
    <property type="match status" value="1"/>
</dbReference>
<evidence type="ECO:0000256" key="12">
    <source>
        <dbReference type="ARBA" id="ARBA00022990"/>
    </source>
</evidence>
<dbReference type="GO" id="GO:0004815">
    <property type="term" value="F:aspartate-tRNA ligase activity"/>
    <property type="evidence" value="ECO:0007669"/>
    <property type="project" value="UniProtKB-EC"/>
</dbReference>
<dbReference type="InterPro" id="IPR002312">
    <property type="entry name" value="Asp/Asn-tRNA-synth_IIb"/>
</dbReference>
<keyword evidence="11" id="KW-0648">Protein biosynthesis</keyword>
<dbReference type="FunFam" id="2.40.50.140:FF:000144">
    <property type="entry name" value="Aspartate--tRNA ligase, cytoplasmic"/>
    <property type="match status" value="1"/>
</dbReference>
<comment type="catalytic activity">
    <reaction evidence="16">
        <text>tRNA(Asp) + L-aspartate + ATP = L-aspartyl-tRNA(Asp) + AMP + diphosphate</text>
        <dbReference type="Rhea" id="RHEA:19649"/>
        <dbReference type="Rhea" id="RHEA-COMP:9660"/>
        <dbReference type="Rhea" id="RHEA-COMP:9678"/>
        <dbReference type="ChEBI" id="CHEBI:29991"/>
        <dbReference type="ChEBI" id="CHEBI:30616"/>
        <dbReference type="ChEBI" id="CHEBI:33019"/>
        <dbReference type="ChEBI" id="CHEBI:78442"/>
        <dbReference type="ChEBI" id="CHEBI:78516"/>
        <dbReference type="ChEBI" id="CHEBI:456215"/>
        <dbReference type="EC" id="6.1.1.12"/>
    </reaction>
</comment>
<evidence type="ECO:0000256" key="7">
    <source>
        <dbReference type="ARBA" id="ARBA00022553"/>
    </source>
</evidence>
<dbReference type="InterPro" id="IPR004523">
    <property type="entry name" value="Asp-tRNA_synthase_2"/>
</dbReference>
<dbReference type="PRINTS" id="PR01042">
    <property type="entry name" value="TRNASYNTHASP"/>
</dbReference>
<dbReference type="InterPro" id="IPR045864">
    <property type="entry name" value="aa-tRNA-synth_II/BPL/LPL"/>
</dbReference>
<evidence type="ECO:0000313" key="18">
    <source>
        <dbReference type="Proteomes" id="UP000515131"/>
    </source>
</evidence>
<keyword evidence="9" id="KW-0547">Nucleotide-binding</keyword>
<keyword evidence="13" id="KW-0030">Aminoacyl-tRNA synthetase</keyword>
<accession>A0A6P6GYF4</accession>
<evidence type="ECO:0000256" key="9">
    <source>
        <dbReference type="ARBA" id="ARBA00022741"/>
    </source>
</evidence>
<dbReference type="NCBIfam" id="TIGR00458">
    <property type="entry name" value="aspS_nondisc"/>
    <property type="match status" value="1"/>
</dbReference>
<keyword evidence="12" id="KW-0007">Acetylation</keyword>
<dbReference type="RefSeq" id="XP_025768457.1">
    <property type="nucleotide sequence ID" value="XM_025912672.1"/>
</dbReference>
<dbReference type="GO" id="GO:0005524">
    <property type="term" value="F:ATP binding"/>
    <property type="evidence" value="ECO:0007669"/>
    <property type="project" value="UniProtKB-KW"/>
</dbReference>
<evidence type="ECO:0000256" key="11">
    <source>
        <dbReference type="ARBA" id="ARBA00022917"/>
    </source>
</evidence>
<dbReference type="GO" id="GO:0005829">
    <property type="term" value="C:cytosol"/>
    <property type="evidence" value="ECO:0007669"/>
    <property type="project" value="TreeGrafter"/>
</dbReference>
<gene>
    <name evidence="19" type="primary">DARS</name>
</gene>
<dbReference type="Gene3D" id="3.30.930.10">
    <property type="entry name" value="Bira Bifunctional Protein, Domain 2"/>
    <property type="match status" value="1"/>
</dbReference>
<evidence type="ECO:0000256" key="1">
    <source>
        <dbReference type="ARBA" id="ARBA00003170"/>
    </source>
</evidence>
<dbReference type="FunFam" id="3.30.930.10:FF:000013">
    <property type="entry name" value="Aspartate--tRNA ligase, cytoplasmic"/>
    <property type="match status" value="1"/>
</dbReference>
<dbReference type="CDD" id="cd04320">
    <property type="entry name" value="AspRS_cyto_N"/>
    <property type="match status" value="1"/>
</dbReference>
<feature type="domain" description="Aminoacyl-transfer RNA synthetases class-II family profile" evidence="17">
    <location>
        <begin position="208"/>
        <end position="489"/>
    </location>
</feature>
<proteinExistence type="inferred from homology"/>
<dbReference type="AlphaFoldDB" id="A0A6P6GYF4"/>
<organism evidence="18 19">
    <name type="scientific">Puma concolor</name>
    <name type="common">Mountain lion</name>
    <name type="synonym">Felis concolor</name>
    <dbReference type="NCBI Taxonomy" id="9696"/>
    <lineage>
        <taxon>Eukaryota</taxon>
        <taxon>Metazoa</taxon>
        <taxon>Chordata</taxon>
        <taxon>Craniata</taxon>
        <taxon>Vertebrata</taxon>
        <taxon>Euteleostomi</taxon>
        <taxon>Mammalia</taxon>
        <taxon>Eutheria</taxon>
        <taxon>Laurasiatheria</taxon>
        <taxon>Carnivora</taxon>
        <taxon>Feliformia</taxon>
        <taxon>Felidae</taxon>
        <taxon>Felinae</taxon>
        <taxon>Puma</taxon>
    </lineage>
</organism>
<comment type="similarity">
    <text evidence="3">Belongs to the class-II aminoacyl-tRNA synthetase family. Type 2 subfamily.</text>
</comment>
<evidence type="ECO:0000256" key="10">
    <source>
        <dbReference type="ARBA" id="ARBA00022840"/>
    </source>
</evidence>
<dbReference type="SUPFAM" id="SSF50249">
    <property type="entry name" value="Nucleic acid-binding proteins"/>
    <property type="match status" value="1"/>
</dbReference>
<dbReference type="InterPro" id="IPR004365">
    <property type="entry name" value="NA-bd_OB_tRNA"/>
</dbReference>
<keyword evidence="18" id="KW-1185">Reference proteome</keyword>
<dbReference type="CTD" id="1615"/>
<keyword evidence="7" id="KW-0597">Phosphoprotein</keyword>
<evidence type="ECO:0000256" key="3">
    <source>
        <dbReference type="ARBA" id="ARBA00005312"/>
    </source>
</evidence>
<evidence type="ECO:0000259" key="17">
    <source>
        <dbReference type="PROSITE" id="PS50862"/>
    </source>
</evidence>
<evidence type="ECO:0000256" key="4">
    <source>
        <dbReference type="ARBA" id="ARBA00012841"/>
    </source>
</evidence>
<comment type="function">
    <text evidence="1">Catalyzes the specific attachment of an amino acid to its cognate tRNA in a 2 step reaction: the amino acid (AA) is first activated by ATP to form AA-AMP and then transferred to the acceptor end of the tRNA.</text>
</comment>
<keyword evidence="8 19" id="KW-0436">Ligase</keyword>
<keyword evidence="6" id="KW-0963">Cytoplasm</keyword>
<evidence type="ECO:0000256" key="15">
    <source>
        <dbReference type="ARBA" id="ARBA00047007"/>
    </source>
</evidence>
<dbReference type="HAMAP" id="MF_02075">
    <property type="entry name" value="Asp_tRNA_synth_type2"/>
    <property type="match status" value="1"/>
</dbReference>
<keyword evidence="10" id="KW-0067">ATP-binding</keyword>
<dbReference type="Gene3D" id="2.40.50.140">
    <property type="entry name" value="Nucleic acid-binding proteins"/>
    <property type="match status" value="1"/>
</dbReference>
<dbReference type="PANTHER" id="PTHR43450">
    <property type="entry name" value="ASPARTYL-TRNA SYNTHETASE"/>
    <property type="match status" value="1"/>
</dbReference>
<sequence>MPSASASRRSQEKPREIMDAAEDYAKERYGVSSMIQSQEKPDRVLVRVSDLTVHRADEVIWVRARVHTSRAKGKQCFLVLRQQQFNVQALVAVGDHASKQMVKFAANINKESIVDIEGVVRKVNQKIGSCTQQDVELHVQKIYVISLAEPRLPLQLDDAVRPEVEGEEVKTIFLKYCASSEGRATVNQDTRLDNRVIDLRTSTSQAVFRLQSGICQLFRETLINKGFVEIQTPKIISAASEGGANVFTVSYFKNNAYLAQSPQLYKQMCICADFEKVFCIGPVFRAEDSNTHRHLTEFVGLDIEMAFNYHYHEVVEEIADTLVQIFKGLQERFQTEIRTVNKQFPCEPFKFLEPTLRLEYCEALAMLREAGIEMGDEEDLSTPNEKLLGRLVKEKYDTDFYILDKYPLAVRPFYTMPDPRNPKQSNSYDMFMRGEEILSGAQRIHDPQLLTERALHHGIGLERVTMLFLGLHNVRQTSMFPRDPKRLTP</sequence>
<comment type="subcellular location">
    <subcellularLocation>
        <location evidence="2">Cytoplasm</location>
    </subcellularLocation>
</comment>
<dbReference type="CDD" id="cd00776">
    <property type="entry name" value="AsxRS_core"/>
    <property type="match status" value="1"/>
</dbReference>
<dbReference type="Proteomes" id="UP000515131">
    <property type="component" value="Unplaced"/>
</dbReference>
<dbReference type="InterPro" id="IPR012340">
    <property type="entry name" value="NA-bd_OB-fold"/>
</dbReference>
<dbReference type="InterPro" id="IPR006195">
    <property type="entry name" value="aa-tRNA-synth_II"/>
</dbReference>
<protein>
    <recommendedName>
        <fullName evidence="5">Aspartate--tRNA ligase, cytoplasmic</fullName>
        <ecNumber evidence="4">6.1.1.12</ecNumber>
    </recommendedName>
    <alternativeName>
        <fullName evidence="14">Aspartyl-tRNA synthetase</fullName>
    </alternativeName>
</protein>
<dbReference type="InterPro" id="IPR004364">
    <property type="entry name" value="Aa-tRNA-synt_II"/>
</dbReference>
<evidence type="ECO:0000313" key="19">
    <source>
        <dbReference type="RefSeq" id="XP_025768457.1"/>
    </source>
</evidence>
<evidence type="ECO:0000256" key="8">
    <source>
        <dbReference type="ARBA" id="ARBA00022598"/>
    </source>
</evidence>
<evidence type="ECO:0000256" key="2">
    <source>
        <dbReference type="ARBA" id="ARBA00004496"/>
    </source>
</evidence>
<dbReference type="GeneID" id="112848866"/>
<evidence type="ECO:0000256" key="5">
    <source>
        <dbReference type="ARBA" id="ARBA00018853"/>
    </source>
</evidence>
<dbReference type="PROSITE" id="PS50862">
    <property type="entry name" value="AA_TRNA_LIGASE_II"/>
    <property type="match status" value="1"/>
</dbReference>
<evidence type="ECO:0000256" key="6">
    <source>
        <dbReference type="ARBA" id="ARBA00022490"/>
    </source>
</evidence>